<evidence type="ECO:0000259" key="1">
    <source>
        <dbReference type="PROSITE" id="PS51819"/>
    </source>
</evidence>
<dbReference type="Pfam" id="PF00903">
    <property type="entry name" value="Glyoxalase"/>
    <property type="match status" value="1"/>
</dbReference>
<protein>
    <submittedName>
        <fullName evidence="2">VOC family protein</fullName>
    </submittedName>
</protein>
<dbReference type="SUPFAM" id="SSF54593">
    <property type="entry name" value="Glyoxalase/Bleomycin resistance protein/Dihydroxybiphenyl dioxygenase"/>
    <property type="match status" value="2"/>
</dbReference>
<accession>A0A3A0VUD3</accession>
<reference evidence="2 3" key="1">
    <citation type="journal article" date="2016" name="Front. Microbiol.">
        <title>Comprehensive Phylogenetic Analysis of Bovine Non-aureus Staphylococci Species Based on Whole-Genome Sequencing.</title>
        <authorList>
            <person name="Naushad S."/>
            <person name="Barkema H.W."/>
            <person name="Luby C."/>
            <person name="Condas L.A."/>
            <person name="Nobrega D.B."/>
            <person name="Carson D.A."/>
            <person name="De Buck J."/>
        </authorList>
    </citation>
    <scope>NUCLEOTIDE SEQUENCE [LARGE SCALE GENOMIC DNA]</scope>
    <source>
        <strain evidence="2 3">SNUC 4781</strain>
    </source>
</reference>
<evidence type="ECO:0000313" key="3">
    <source>
        <dbReference type="Proteomes" id="UP000265541"/>
    </source>
</evidence>
<feature type="domain" description="VOC" evidence="1">
    <location>
        <begin position="10"/>
        <end position="126"/>
    </location>
</feature>
<evidence type="ECO:0000313" key="2">
    <source>
        <dbReference type="EMBL" id="RIP37236.1"/>
    </source>
</evidence>
<dbReference type="PANTHER" id="PTHR43279:SF1">
    <property type="entry name" value="CATECHOL-2,3-DIOXYGENASE"/>
    <property type="match status" value="1"/>
</dbReference>
<dbReference type="Proteomes" id="UP000265541">
    <property type="component" value="Unassembled WGS sequence"/>
</dbReference>
<dbReference type="RefSeq" id="WP_119484049.1">
    <property type="nucleotide sequence ID" value="NZ_QYJN01000001.1"/>
</dbReference>
<comment type="caution">
    <text evidence="2">The sequence shown here is derived from an EMBL/GenBank/DDBJ whole genome shotgun (WGS) entry which is preliminary data.</text>
</comment>
<dbReference type="PANTHER" id="PTHR43279">
    <property type="entry name" value="CATECHOL-2,3-DIOXYGENASE"/>
    <property type="match status" value="1"/>
</dbReference>
<sequence length="267" mass="29906">MNFHNEYATQVTNITLNVKDLTKMTYFYHSILGFEPIADSSGSITFKVGDGGHTLTLNELPNGRQPSIHESGLFHIAYLLPSRSDLADFLYHITQLGIQVGGGDHLVSEALYFNDPEGNGIEVYQDRDATLWQWEDRKVKMDTLSVDVNNLLTEQSQAGWKGLPNGAKIGHLHLKTIDINKAYQFYVELIGLELVSTLPNALFMSTNHYHHHIAANTWQSSILRTENNATLGLTSIDLYKPNTDHTRLLSPEGFNITIHSDKSTVPD</sequence>
<dbReference type="PROSITE" id="PS51819">
    <property type="entry name" value="VOC"/>
    <property type="match status" value="1"/>
</dbReference>
<dbReference type="AlphaFoldDB" id="A0A3A0VUD3"/>
<dbReference type="EMBL" id="QYJN01000001">
    <property type="protein sequence ID" value="RIP37236.1"/>
    <property type="molecule type" value="Genomic_DNA"/>
</dbReference>
<dbReference type="InterPro" id="IPR037523">
    <property type="entry name" value="VOC_core"/>
</dbReference>
<dbReference type="Gene3D" id="3.10.180.10">
    <property type="entry name" value="2,3-Dihydroxybiphenyl 1,2-Dioxygenase, domain 1"/>
    <property type="match status" value="2"/>
</dbReference>
<dbReference type="InterPro" id="IPR029068">
    <property type="entry name" value="Glyas_Bleomycin-R_OHBP_Dase"/>
</dbReference>
<dbReference type="OrthoDB" id="9792626at2"/>
<proteinExistence type="predicted"/>
<organism evidence="2 3">
    <name type="scientific">Staphylococcus gallinarum</name>
    <dbReference type="NCBI Taxonomy" id="1293"/>
    <lineage>
        <taxon>Bacteria</taxon>
        <taxon>Bacillati</taxon>
        <taxon>Bacillota</taxon>
        <taxon>Bacilli</taxon>
        <taxon>Bacillales</taxon>
        <taxon>Staphylococcaceae</taxon>
        <taxon>Staphylococcus</taxon>
    </lineage>
</organism>
<gene>
    <name evidence="2" type="ORF">BUZ14_01415</name>
</gene>
<name>A0A3A0VUD3_STAGA</name>
<dbReference type="InterPro" id="IPR004360">
    <property type="entry name" value="Glyas_Fos-R_dOase_dom"/>
</dbReference>